<evidence type="ECO:0008006" key="4">
    <source>
        <dbReference type="Google" id="ProtNLM"/>
    </source>
</evidence>
<feature type="signal peptide" evidence="1">
    <location>
        <begin position="1"/>
        <end position="17"/>
    </location>
</feature>
<proteinExistence type="predicted"/>
<gene>
    <name evidence="2" type="ORF">HMI49_01745</name>
</gene>
<keyword evidence="3" id="KW-1185">Reference proteome</keyword>
<dbReference type="EMBL" id="JABFJV010000005">
    <property type="protein sequence ID" value="NOK31925.1"/>
    <property type="molecule type" value="Genomic_DNA"/>
</dbReference>
<accession>A0A3A8HQX7</accession>
<protein>
    <recommendedName>
        <fullName evidence="4">Lipoprotein</fullName>
    </recommendedName>
</protein>
<comment type="caution">
    <text evidence="2">The sequence shown here is derived from an EMBL/GenBank/DDBJ whole genome shotgun (WGS) entry which is preliminary data.</text>
</comment>
<reference evidence="2 3" key="1">
    <citation type="submission" date="2020-05" db="EMBL/GenBank/DDBJ databases">
        <authorList>
            <person name="Whitworth D."/>
        </authorList>
    </citation>
    <scope>NUCLEOTIDE SEQUENCE [LARGE SCALE GENOMIC DNA]</scope>
    <source>
        <strain evidence="2 3">AB043B</strain>
    </source>
</reference>
<dbReference type="OrthoDB" id="10007214at2"/>
<sequence>MKKSALLSLLSGMLLMACGGAPDSNSEPADAPMGTAEAAVCSDGTCTCVAPDCDALNWTSCGKGGGTTTCSWNTGTTCATATCSCSNMRWICP</sequence>
<evidence type="ECO:0000313" key="3">
    <source>
        <dbReference type="Proteomes" id="UP000563426"/>
    </source>
</evidence>
<dbReference type="RefSeq" id="WP_120527921.1">
    <property type="nucleotide sequence ID" value="NZ_JABFJV010000005.1"/>
</dbReference>
<name>A0A3A8HQX7_9BACT</name>
<dbReference type="PROSITE" id="PS51257">
    <property type="entry name" value="PROKAR_LIPOPROTEIN"/>
    <property type="match status" value="1"/>
</dbReference>
<dbReference type="AlphaFoldDB" id="A0A3A8HQX7"/>
<feature type="chain" id="PRO_5044075957" description="Lipoprotein" evidence="1">
    <location>
        <begin position="18"/>
        <end position="93"/>
    </location>
</feature>
<organism evidence="2 3">
    <name type="scientific">Corallococcus exercitus</name>
    <dbReference type="NCBI Taxonomy" id="2316736"/>
    <lineage>
        <taxon>Bacteria</taxon>
        <taxon>Pseudomonadati</taxon>
        <taxon>Myxococcota</taxon>
        <taxon>Myxococcia</taxon>
        <taxon>Myxococcales</taxon>
        <taxon>Cystobacterineae</taxon>
        <taxon>Myxococcaceae</taxon>
        <taxon>Corallococcus</taxon>
    </lineage>
</organism>
<evidence type="ECO:0000256" key="1">
    <source>
        <dbReference type="SAM" id="SignalP"/>
    </source>
</evidence>
<evidence type="ECO:0000313" key="2">
    <source>
        <dbReference type="EMBL" id="NOK31925.1"/>
    </source>
</evidence>
<keyword evidence="1" id="KW-0732">Signal</keyword>
<dbReference type="Proteomes" id="UP000563426">
    <property type="component" value="Unassembled WGS sequence"/>
</dbReference>